<dbReference type="PROSITE" id="PS01033">
    <property type="entry name" value="GLOBIN"/>
    <property type="match status" value="1"/>
</dbReference>
<evidence type="ECO:0000256" key="10">
    <source>
        <dbReference type="ARBA" id="ARBA00022630"/>
    </source>
</evidence>
<dbReference type="SUPFAM" id="SSF63380">
    <property type="entry name" value="Riboflavin synthase domain-like"/>
    <property type="match status" value="1"/>
</dbReference>
<feature type="domain" description="FAD-binding FR-type" evidence="26">
    <location>
        <begin position="150"/>
        <end position="259"/>
    </location>
</feature>
<evidence type="ECO:0000256" key="18">
    <source>
        <dbReference type="ARBA" id="ARBA00030024"/>
    </source>
</evidence>
<dbReference type="AlphaFoldDB" id="A1SYP4"/>
<dbReference type="PANTHER" id="PTHR43396">
    <property type="entry name" value="FLAVOHEMOPROTEIN"/>
    <property type="match status" value="1"/>
</dbReference>
<dbReference type="Pfam" id="PF00042">
    <property type="entry name" value="Globin"/>
    <property type="match status" value="1"/>
</dbReference>
<evidence type="ECO:0000256" key="16">
    <source>
        <dbReference type="ARBA" id="ARBA00023027"/>
    </source>
</evidence>
<dbReference type="InterPro" id="IPR017938">
    <property type="entry name" value="Riboflavin_synthase-like_b-brl"/>
</dbReference>
<keyword evidence="9 24" id="KW-0561">Oxygen transport</keyword>
<evidence type="ECO:0000313" key="28">
    <source>
        <dbReference type="Proteomes" id="UP000000639"/>
    </source>
</evidence>
<keyword evidence="13" id="KW-0521">NADP</keyword>
<comment type="catalytic activity">
    <reaction evidence="22">
        <text>2 nitric oxide + NADH + 2 O2 = 2 nitrate + NAD(+) + H(+)</text>
        <dbReference type="Rhea" id="RHEA:19469"/>
        <dbReference type="ChEBI" id="CHEBI:15378"/>
        <dbReference type="ChEBI" id="CHEBI:15379"/>
        <dbReference type="ChEBI" id="CHEBI:16480"/>
        <dbReference type="ChEBI" id="CHEBI:17632"/>
        <dbReference type="ChEBI" id="CHEBI:57540"/>
        <dbReference type="ChEBI" id="CHEBI:57945"/>
        <dbReference type="EC" id="1.14.12.17"/>
    </reaction>
</comment>
<feature type="domain" description="Globin" evidence="25">
    <location>
        <begin position="1"/>
        <end position="136"/>
    </location>
</feature>
<dbReference type="Gene3D" id="2.40.30.10">
    <property type="entry name" value="Translation factors"/>
    <property type="match status" value="1"/>
</dbReference>
<reference evidence="27 28" key="1">
    <citation type="submission" date="2007-01" db="EMBL/GenBank/DDBJ databases">
        <title>Complete sequence of Psychromonas ingrahamii 37.</title>
        <authorList>
            <consortium name="US DOE Joint Genome Institute"/>
            <person name="Copeland A."/>
            <person name="Lucas S."/>
            <person name="Lapidus A."/>
            <person name="Barry K."/>
            <person name="Detter J.C."/>
            <person name="Glavina del Rio T."/>
            <person name="Hammon N."/>
            <person name="Israni S."/>
            <person name="Dalin E."/>
            <person name="Tice H."/>
            <person name="Pitluck S."/>
            <person name="Thompson L.S."/>
            <person name="Brettin T."/>
            <person name="Bruce D."/>
            <person name="Han C."/>
            <person name="Tapia R."/>
            <person name="Schmutz J."/>
            <person name="Larimer F."/>
            <person name="Land M."/>
            <person name="Hauser L."/>
            <person name="Kyrpides N."/>
            <person name="Ivanova N."/>
            <person name="Staley J."/>
            <person name="Richardson P."/>
        </authorList>
    </citation>
    <scope>NUCLEOTIDE SEQUENCE [LARGE SCALE GENOMIC DNA]</scope>
    <source>
        <strain evidence="27 28">37</strain>
    </source>
</reference>
<dbReference type="PRINTS" id="PR00410">
    <property type="entry name" value="PHEHYDRXLASE"/>
</dbReference>
<evidence type="ECO:0000256" key="20">
    <source>
        <dbReference type="ARBA" id="ARBA00033187"/>
    </source>
</evidence>
<dbReference type="GO" id="GO:0008941">
    <property type="term" value="F:nitric oxide dioxygenase NAD(P)H activity"/>
    <property type="evidence" value="ECO:0007669"/>
    <property type="project" value="UniProtKB-EC"/>
</dbReference>
<evidence type="ECO:0000256" key="14">
    <source>
        <dbReference type="ARBA" id="ARBA00023002"/>
    </source>
</evidence>
<dbReference type="STRING" id="357804.Ping_2905"/>
<dbReference type="Gene3D" id="1.10.490.10">
    <property type="entry name" value="Globins"/>
    <property type="match status" value="1"/>
</dbReference>
<dbReference type="InterPro" id="IPR012292">
    <property type="entry name" value="Globin/Proto"/>
</dbReference>
<dbReference type="Proteomes" id="UP000000639">
    <property type="component" value="Chromosome"/>
</dbReference>
<evidence type="ECO:0000256" key="23">
    <source>
        <dbReference type="ARBA" id="ARBA00049433"/>
    </source>
</evidence>
<keyword evidence="8 24" id="KW-0349">Heme</keyword>
<evidence type="ECO:0000256" key="22">
    <source>
        <dbReference type="ARBA" id="ARBA00048649"/>
    </source>
</evidence>
<keyword evidence="7" id="KW-0216">Detoxification</keyword>
<evidence type="ECO:0000256" key="6">
    <source>
        <dbReference type="ARBA" id="ARBA00014637"/>
    </source>
</evidence>
<evidence type="ECO:0000256" key="1">
    <source>
        <dbReference type="ARBA" id="ARBA00001970"/>
    </source>
</evidence>
<dbReference type="InterPro" id="IPR000971">
    <property type="entry name" value="Globin"/>
</dbReference>
<dbReference type="InterPro" id="IPR001433">
    <property type="entry name" value="OxRdtase_FAD/NAD-bd"/>
</dbReference>
<evidence type="ECO:0000313" key="27">
    <source>
        <dbReference type="EMBL" id="ABM04609.1"/>
    </source>
</evidence>
<dbReference type="EMBL" id="CP000510">
    <property type="protein sequence ID" value="ABM04609.1"/>
    <property type="molecule type" value="Genomic_DNA"/>
</dbReference>
<dbReference type="PROSITE" id="PS51384">
    <property type="entry name" value="FAD_FR"/>
    <property type="match status" value="1"/>
</dbReference>
<evidence type="ECO:0000256" key="11">
    <source>
        <dbReference type="ARBA" id="ARBA00022723"/>
    </source>
</evidence>
<comment type="catalytic activity">
    <reaction evidence="23">
        <text>2 nitric oxide + NADPH + 2 O2 = 2 nitrate + NADP(+) + H(+)</text>
        <dbReference type="Rhea" id="RHEA:19465"/>
        <dbReference type="ChEBI" id="CHEBI:15378"/>
        <dbReference type="ChEBI" id="CHEBI:15379"/>
        <dbReference type="ChEBI" id="CHEBI:16480"/>
        <dbReference type="ChEBI" id="CHEBI:17632"/>
        <dbReference type="ChEBI" id="CHEBI:57783"/>
        <dbReference type="ChEBI" id="CHEBI:58349"/>
        <dbReference type="EC" id="1.14.12.17"/>
    </reaction>
</comment>
<comment type="cofactor">
    <cofactor evidence="21">
        <name>[2Fe-2S] cluster</name>
        <dbReference type="ChEBI" id="CHEBI:190135"/>
    </cofactor>
</comment>
<dbReference type="GO" id="GO:0009636">
    <property type="term" value="P:response to toxic substance"/>
    <property type="evidence" value="ECO:0007669"/>
    <property type="project" value="UniProtKB-KW"/>
</dbReference>
<dbReference type="GO" id="GO:0020037">
    <property type="term" value="F:heme binding"/>
    <property type="evidence" value="ECO:0007669"/>
    <property type="project" value="InterPro"/>
</dbReference>
<comment type="function">
    <text evidence="17">Is involved in NO detoxification in an aerobic process, termed nitric oxide dioxygenase (NOD) reaction that utilizes O(2) and NAD(P)H to convert NO to nitrate, which protects the bacterium from various noxious nitrogen compounds. Therefore, plays a central role in the inducible response to nitrosative stress.</text>
</comment>
<evidence type="ECO:0000259" key="26">
    <source>
        <dbReference type="PROSITE" id="PS51384"/>
    </source>
</evidence>
<name>A1SYP4_PSYIN</name>
<evidence type="ECO:0000256" key="12">
    <source>
        <dbReference type="ARBA" id="ARBA00022827"/>
    </source>
</evidence>
<dbReference type="SUPFAM" id="SSF46458">
    <property type="entry name" value="Globin-like"/>
    <property type="match status" value="1"/>
</dbReference>
<comment type="similarity">
    <text evidence="4">Belongs to the globin family. Two-domain flavohemoproteins subfamily.</text>
</comment>
<comment type="cofactor">
    <cofactor evidence="2">
        <name>FAD</name>
        <dbReference type="ChEBI" id="CHEBI:57692"/>
    </cofactor>
</comment>
<dbReference type="eggNOG" id="COG1018">
    <property type="taxonomic scope" value="Bacteria"/>
</dbReference>
<comment type="cofactor">
    <cofactor evidence="1">
        <name>heme b</name>
        <dbReference type="ChEBI" id="CHEBI:60344"/>
    </cofactor>
</comment>
<dbReference type="FunFam" id="3.40.50.80:FF:000010">
    <property type="entry name" value="Flavohemoprotein"/>
    <property type="match status" value="1"/>
</dbReference>
<evidence type="ECO:0000259" key="25">
    <source>
        <dbReference type="PROSITE" id="PS01033"/>
    </source>
</evidence>
<keyword evidence="27" id="KW-0223">Dioxygenase</keyword>
<dbReference type="EC" id="1.14.12.17" evidence="5"/>
<sequence>MLTQTEINIIKDSAPALAQYGEDITGRFYQILFQSHPELSHIFNMTNQKSGSQKAALATAVYAFAKYVDNLEVILGDVERIAQKHASLGIKSEHYPLVGSALLQAIDEILQPPQSVIDAWAKGYGILADVFINREQALYDQKSEQQGGWRGTREFTLVNKVMETPLITSFYLKPNDGLAISDFVPGQYIAVHMQPAGAENHQIRQYSLSSAYNKNSYRISVKKEQSPHGEGLISNYLHDSVNVGDTLNLSNPFGEFYLQESSNPVVLISGGVGITPMQAMLETLVSGGSREVHFVHGALNSEHHAYKEMHNNITDTEQVTTHVFYEQAPAEPADNHYQGLINLELLKSDLPLNSAEFYLCGPLAMMKAVYKQLKTLQVADENIFYEVFGASKALAE</sequence>
<dbReference type="PRINTS" id="PR00371">
    <property type="entry name" value="FPNCR"/>
</dbReference>
<dbReference type="GO" id="GO:0046872">
    <property type="term" value="F:metal ion binding"/>
    <property type="evidence" value="ECO:0007669"/>
    <property type="project" value="UniProtKB-KW"/>
</dbReference>
<comment type="similarity">
    <text evidence="3">In the C-terminal section; belongs to the flavoprotein pyridine nucleotide cytochrome reductase family.</text>
</comment>
<dbReference type="Pfam" id="PF00175">
    <property type="entry name" value="NAD_binding_1"/>
    <property type="match status" value="1"/>
</dbReference>
<proteinExistence type="inferred from homology"/>
<keyword evidence="14" id="KW-0560">Oxidoreductase</keyword>
<accession>A1SYP4</accession>
<dbReference type="KEGG" id="pin:Ping_2905"/>
<dbReference type="GO" id="GO:0019825">
    <property type="term" value="F:oxygen binding"/>
    <property type="evidence" value="ECO:0007669"/>
    <property type="project" value="InterPro"/>
</dbReference>
<dbReference type="InterPro" id="IPR001709">
    <property type="entry name" value="Flavoprot_Pyr_Nucl_cyt_Rdtase"/>
</dbReference>
<dbReference type="InterPro" id="IPR017927">
    <property type="entry name" value="FAD-bd_FR_type"/>
</dbReference>
<gene>
    <name evidence="27" type="ordered locus">Ping_2905</name>
</gene>
<evidence type="ECO:0000256" key="21">
    <source>
        <dbReference type="ARBA" id="ARBA00034078"/>
    </source>
</evidence>
<keyword evidence="11" id="KW-0479">Metal-binding</keyword>
<dbReference type="InterPro" id="IPR039261">
    <property type="entry name" value="FNR_nucleotide-bd"/>
</dbReference>
<dbReference type="RefSeq" id="WP_011771163.1">
    <property type="nucleotide sequence ID" value="NC_008709.1"/>
</dbReference>
<dbReference type="FunFam" id="2.40.30.10:FF:000034">
    <property type="entry name" value="Flavohemoprotein"/>
    <property type="match status" value="1"/>
</dbReference>
<evidence type="ECO:0000256" key="9">
    <source>
        <dbReference type="ARBA" id="ARBA00022621"/>
    </source>
</evidence>
<protein>
    <recommendedName>
        <fullName evidence="6">Flavohemoprotein</fullName>
        <ecNumber evidence="5">1.14.12.17</ecNumber>
    </recommendedName>
    <alternativeName>
        <fullName evidence="19">Flavohemoglobin</fullName>
    </alternativeName>
    <alternativeName>
        <fullName evidence="18">Hemoglobin-like protein</fullName>
    </alternativeName>
    <alternativeName>
        <fullName evidence="20">Nitric oxide dioxygenase</fullName>
    </alternativeName>
</protein>
<dbReference type="InterPro" id="IPR008333">
    <property type="entry name" value="Cbr1-like_FAD-bd_dom"/>
</dbReference>
<dbReference type="GO" id="GO:0046210">
    <property type="term" value="P:nitric oxide catabolic process"/>
    <property type="evidence" value="ECO:0007669"/>
    <property type="project" value="TreeGrafter"/>
</dbReference>
<dbReference type="SUPFAM" id="SSF52343">
    <property type="entry name" value="Ferredoxin reductase-like, C-terminal NADP-linked domain"/>
    <property type="match status" value="1"/>
</dbReference>
<dbReference type="FunFam" id="1.10.490.10:FF:000003">
    <property type="entry name" value="Flavohemoprotein"/>
    <property type="match status" value="1"/>
</dbReference>
<dbReference type="CDD" id="cd06184">
    <property type="entry name" value="flavohem_like_fad_nad_binding"/>
    <property type="match status" value="1"/>
</dbReference>
<dbReference type="GO" id="GO:0071500">
    <property type="term" value="P:cellular response to nitrosative stress"/>
    <property type="evidence" value="ECO:0007669"/>
    <property type="project" value="TreeGrafter"/>
</dbReference>
<dbReference type="GO" id="GO:0071949">
    <property type="term" value="F:FAD binding"/>
    <property type="evidence" value="ECO:0007669"/>
    <property type="project" value="TreeGrafter"/>
</dbReference>
<dbReference type="GO" id="GO:0005344">
    <property type="term" value="F:oxygen carrier activity"/>
    <property type="evidence" value="ECO:0007669"/>
    <property type="project" value="UniProtKB-KW"/>
</dbReference>
<dbReference type="OrthoDB" id="9801223at2"/>
<keyword evidence="12" id="KW-0274">FAD</keyword>
<dbReference type="HOGENOM" id="CLU_003827_12_0_6"/>
<dbReference type="Pfam" id="PF00970">
    <property type="entry name" value="FAD_binding_6"/>
    <property type="match status" value="1"/>
</dbReference>
<dbReference type="Gene3D" id="3.40.50.80">
    <property type="entry name" value="Nucleotide-binding domain of ferredoxin-NADP reductase (FNR) module"/>
    <property type="match status" value="1"/>
</dbReference>
<evidence type="ECO:0000256" key="15">
    <source>
        <dbReference type="ARBA" id="ARBA00023004"/>
    </source>
</evidence>
<keyword evidence="15" id="KW-0408">Iron</keyword>
<dbReference type="eggNOG" id="COG1017">
    <property type="taxonomic scope" value="Bacteria"/>
</dbReference>
<evidence type="ECO:0000256" key="24">
    <source>
        <dbReference type="RuleBase" id="RU000356"/>
    </source>
</evidence>
<dbReference type="PANTHER" id="PTHR43396:SF3">
    <property type="entry name" value="FLAVOHEMOPROTEIN"/>
    <property type="match status" value="1"/>
</dbReference>
<keyword evidence="28" id="KW-1185">Reference proteome</keyword>
<evidence type="ECO:0000256" key="13">
    <source>
        <dbReference type="ARBA" id="ARBA00022857"/>
    </source>
</evidence>
<keyword evidence="10" id="KW-0285">Flavoprotein</keyword>
<keyword evidence="16" id="KW-0520">NAD</keyword>
<evidence type="ECO:0000256" key="3">
    <source>
        <dbReference type="ARBA" id="ARBA00006401"/>
    </source>
</evidence>
<dbReference type="InterPro" id="IPR009050">
    <property type="entry name" value="Globin-like_sf"/>
</dbReference>
<evidence type="ECO:0000256" key="8">
    <source>
        <dbReference type="ARBA" id="ARBA00022617"/>
    </source>
</evidence>
<evidence type="ECO:0000256" key="7">
    <source>
        <dbReference type="ARBA" id="ARBA00022575"/>
    </source>
</evidence>
<keyword evidence="24" id="KW-0813">Transport</keyword>
<evidence type="ECO:0000256" key="17">
    <source>
        <dbReference type="ARBA" id="ARBA00025094"/>
    </source>
</evidence>
<evidence type="ECO:0000256" key="19">
    <source>
        <dbReference type="ARBA" id="ARBA00030929"/>
    </source>
</evidence>
<evidence type="ECO:0000256" key="5">
    <source>
        <dbReference type="ARBA" id="ARBA00012229"/>
    </source>
</evidence>
<dbReference type="NCBIfam" id="NF009805">
    <property type="entry name" value="PRK13289.1"/>
    <property type="match status" value="1"/>
</dbReference>
<evidence type="ECO:0000256" key="4">
    <source>
        <dbReference type="ARBA" id="ARBA00008414"/>
    </source>
</evidence>
<organism evidence="27 28">
    <name type="scientific">Psychromonas ingrahamii (strain DSM 17664 / CCUG 51855 / 37)</name>
    <dbReference type="NCBI Taxonomy" id="357804"/>
    <lineage>
        <taxon>Bacteria</taxon>
        <taxon>Pseudomonadati</taxon>
        <taxon>Pseudomonadota</taxon>
        <taxon>Gammaproteobacteria</taxon>
        <taxon>Alteromonadales</taxon>
        <taxon>Psychromonadaceae</taxon>
        <taxon>Psychromonas</taxon>
    </lineage>
</organism>
<dbReference type="CDD" id="cd08922">
    <property type="entry name" value="FHb-globin"/>
    <property type="match status" value="1"/>
</dbReference>
<evidence type="ECO:0000256" key="2">
    <source>
        <dbReference type="ARBA" id="ARBA00001974"/>
    </source>
</evidence>